<evidence type="ECO:0000256" key="5">
    <source>
        <dbReference type="SAM" id="Phobius"/>
    </source>
</evidence>
<dbReference type="GO" id="GO:0005509">
    <property type="term" value="F:calcium ion binding"/>
    <property type="evidence" value="ECO:0007669"/>
    <property type="project" value="InterPro"/>
</dbReference>
<dbReference type="PANTHER" id="PTHR23303">
    <property type="entry name" value="CARBOXYPEPTIDASE REGULATORY REGION-CONTAINING"/>
    <property type="match status" value="1"/>
</dbReference>
<reference evidence="7 8" key="1">
    <citation type="submission" date="2019-01" db="EMBL/GenBank/DDBJ databases">
        <title>Spirosoma flava sp. nov., a propanil-degrading bacterium isolated from herbicide-contaminated soil.</title>
        <authorList>
            <person name="Zhang L."/>
            <person name="Jiang J.-D."/>
        </authorList>
    </citation>
    <scope>NUCLEOTIDE SEQUENCE [LARGE SCALE GENOMIC DNA]</scope>
    <source>
        <strain evidence="7 8">TY50</strain>
    </source>
</reference>
<evidence type="ECO:0000256" key="1">
    <source>
        <dbReference type="ARBA" id="ARBA00004613"/>
    </source>
</evidence>
<organism evidence="7 8">
    <name type="scientific">Spirosoma sordidisoli</name>
    <dbReference type="NCBI Taxonomy" id="2502893"/>
    <lineage>
        <taxon>Bacteria</taxon>
        <taxon>Pseudomonadati</taxon>
        <taxon>Bacteroidota</taxon>
        <taxon>Cytophagia</taxon>
        <taxon>Cytophagales</taxon>
        <taxon>Cytophagaceae</taxon>
        <taxon>Spirosoma</taxon>
    </lineage>
</organism>
<feature type="region of interest" description="Disordered" evidence="4">
    <location>
        <begin position="3638"/>
        <end position="3661"/>
    </location>
</feature>
<dbReference type="SUPFAM" id="SSF117074">
    <property type="entry name" value="Hypothetical protein PA1324"/>
    <property type="match status" value="6"/>
</dbReference>
<keyword evidence="5" id="KW-0472">Membrane</keyword>
<dbReference type="InterPro" id="IPR044023">
    <property type="entry name" value="Ig_7"/>
</dbReference>
<feature type="transmembrane region" description="Helical" evidence="5">
    <location>
        <begin position="180"/>
        <end position="198"/>
    </location>
</feature>
<sequence length="4258" mass="438369">MEVTSTLRIKRPDVSVNPVGRKNDRKIDNVREKLGYLANQVVGYVLQLIQRKFQPLPSIQPKQQPFPFFMTESLLAPARLFAVGSIRSAGRPPDIPPGRTINPSIDFIQQLPTFLTLPRMNDQILQNESPHMSISRPRVNVGRGDNTALEKPTRTSRFSQRLAGAGGEGRSWGARSRQGVLSLVALLVFWLGGIPATFAQTAVVDLSLTKAVSNQNPALGDVITYSVVVTNAANATATATNVVVTDLLLTEGAAYVPSSASTSSGTYTAAASSTVTTGTWRIPSIAPGASATLTFRATVVGRGVWFNTAEVTSLDQTDPDSPASGNIYEDDYAAVCFAIPIFFYGGDEYTVSVPAGFDRIEWFRNDVPISTSAVSTSLAVVNNDNSLTIKSVGVYRFVTYKNECASSNCCNIEFVPGPLGSLGNFVWEDKNANGKQDVDEPGISGVTVELYDPTSTTLLASTTTTVGGLYSFTGLTDGSYTVKFVTPAGFQPTSQTVTGVSDDMNSDAGLNGLTRVYTIDTSQPESSTARNNPTVDAGFIKPASLGNYVFADNDRNGVQSTGDTPISGVPVSLLLNGTVVASTTTDASGLYSFTGLTPGLTNVYSVSFSTPTNFTATTPRSGTDNTIDSDADLVTGLSGSVTLTSGENNTTIDAGYQGLTAGLGNFVWEDKNADGQQDAGEPPISGVTVSLRLNGLEIATTTTNASGLYSFTGLTPGSTNVYSVSFSTPTGFSGTVANIGPDATDSDANPSTGVTGSYTLAANEFNSTVDAGFIKPASLGNYVFADNDRNGVQSTGDTPISGVPVSLLLNGTVVASTTTDASGLYSFTGLTPGLTNVYSVSFTAPTGLTATTPRSGTDNTIDSDADLVTGLSGSVTLTSGENNTTIDAGYLIPTSGLGDYVWADLNSNGVQDAGEPGIAGVVATLFLNGQPTSQTVLTSSTGFYSFTGLTPGSSNSYAVGFSTPTGFTATTPLSGTDRTMDSDLLATGRTGSVTLTSGEFNGSLDAGFVPGYDVGIEKLVVNPKGSYLPGDLITYRLLVTNNSAYPVYNVEVKDQMPAGVSFVGGSGLVSSGPSSASGTIAGPLAASGSVSLTYTAQISNTYSATSITNVAVVGPFTSTSNVDGYKPQDSTPNNNTATTTVPVGSFAGLGDYVWADLNSNGVQDAGEPGIAGVVATLFLNGQPTSQTVLTSSTGFYSFTGLTPGSSNSYAVGFSTPTGFTATTPLSGTDRTMDSDLLATGRTGSVTLTSGEFNGSLDAGFVPGYDVGIAKTVAGGRSSFTAGDVVTYEVRVTNNSAYPVYNVVVNDLLPASMSFVSGTGFATSGANSVSTVIAGPLAANGGTTSLTLSAQISAAFAGGSLTNIAVLSPFTSVSNTDGYRPVDTNPSNNTASVPVTVGGMPAMAIVVAPAICNTATNGYITTGTVSFTNIIPGVLTITENGSPVASFTVTAGQASVSFSLTGVSNGPASRTVTATLAGVVNMIKSTTYAVPASCTLCQPITLTPSTLVAGVKGISYSQTLVATGGISPYTYAVTAGSLPLGLTLDRTTGVLSGTPTTAGVSNFTVVATDAKSCLVAVPYSISIGTGCPDNFNLTVSADASICNGESTTLVASTSVPGAKIRWYLTPYDGVAVATTASGEPYVVNPTTTTVYYAEAMTEGCVSPRKPIVVTVTTVPTPICLGNIKNICPKTTVDLTTIEIENHSTGLTYEWYTSLTRSEATRVTNTTVVGAGKYYLFAKSGRCYSNPTVLTVEIVDCNCQNVAGVNVGPGVSICSGDGVPVKAVLSGSATSVVWSTNGTGTFSSPTSLSTTYTPSAADVASGSVMLTATTNDPDGAGVCKAATSSMLVSINKRPDMPVGVACDDTLVCQGSSTKLIGFAPGARINWYDQNNKLVGTTESGGKLIVTPATAGQVVYTAEAVNSSGCVSPRASLTITVGTCLPDLALAKTVVTAGPYKVGQKITYSLTASNNGPITGADVKVKDVLPPTLTFVSATPAAEYNAATSTWTIGTLTKGSNRSLLIEATINAGGTITNTGIISGSNNDPRYAKNDTARATIDVSVCNAEPPVIVCALTEICKGSSTTLVARGCEGGTVRWSDQQTGFSVIVTPSVTTTYSASCVLGQACISGRSNLITVTVRDPQPPVITASADQVCPGTSVTLTASGCEGSKIEWSERAQTGNVIVVEPTNRTTYTAQCVVGSCPSKPATKTIDISTGLPTPTITCSTTIACPGEEVTLTVNGCAGTPVWSSTTLTTGSIVVRPSLGNNSYSVYCKSNGCRSESSKVYSISVVPAMVPTVTASADTACAGAPISLTASGCNGTVIWNVAGTDGNSLTGSVITVRPTASMRYYAQCRYRTCLSEPSNAVPVTIVNPQAPQISLTSGKNLICSGEKVTLTAEGCEGTVKWYGIDRVGASISFFPTETKEYFATCKQGNCESDRSLGIRVTVTTSGTIAPPTIVASTTSICGSGLVSLTATGCTGGTITWSDGQTGSVVSVSATPTQNEFYAICTATSGSACGSSRSNTIKVSVTATPQPIVTCSTDHTCPGEEVTLTVTNCMGTPMWSTGQTTTSIIVSPTVTTGYSVYCQDGKCRSPQSATYTITVTPVPTPTIVASATVVEVGGTVSLTAIGCTGDVIWSANDINGNNMGNVIVVRPNGTQTYYAQCRYRTCLSNPSNTIIVNPGSCVAKAGTLVPVEATICSGTATVITLAATPNGGLVQPTGYSVLYVLTKGADLVIQQTSTTPTFSVTNAAGSYTIHTLVYNATPNTPNYFDLSAVKPGLTTGGDVVKLIAERKICADLDVAGAKINVRRVAPPVISPNKPFTICAGTAVTFTATGCEGGTIRWTNGDVGASITKTIVADLWVMATCTIDGCTSDYSNMGDAIVSTPNVPTISADRMVACKGEWVTLTATGCEGGQYIWSDNVTTGSSLSFIATNDVSYRVKCKIGECSSAWSPYTTIKAGAPAAPTISVAGGASTTACFGAPVTLVAQGCPAGSYVTWSNNQVGSTLTVSLATTQTYTARCCTSDNCKSEASNEVTVTVLPKVAQPKTVDKANTCPINTVDLTTAVTSQVSTRGGVFEFYTSQSLSAASKVTNTAVGAGTYYVVEKTIDGCYSLPVAIHININTCGDASPCNPQNPATANAGADASICAAKTYQLAGVMGGAGKTAHWTTSGTGTFDNSFQLNATYTASAEDIASGKVTLTLSVSTNNAACAVAKDEMVLTIQGSKTVPTVQIVGSTNLCYGDSVKLIGPVGASGYVWSNKERSSSIVVKTSGTYTLQVVDGSGCSSAFSEPVVVKVAEPAPMPLVANIRNNCPSVVANLTSALSATTAGSTYEYRIGQPAWSKLITRPDSVGAGTYYVFARNSNGCVSAPAKVVVSIFNCATDTVKTDLSISKLADISTVEDGEPVTYTIKVTNNGLHTAKNIDIRDVLPKGLELIPSEVFDFSVSNGVITKRIDSLQAGESDSISFQARLVAKGAVVNTAAITYFDQKDTNLANNTASVTVTNNSAYKPSQIGLAKSVLGTPKAEGDSLIKVSYRFVATNFGDDTLRKVQVVDDLAFFFAPNQLVSAVVKPEVGSTLKPLATFTGAGGNVDLLDPVSYIAPGRSQLFTMDVVVRRVPGDTTRGFINIASTTALNGSGTVTDLSTSGGDTDPDGDGDPTNNSTVTSFTLGGGQPLGPGIGLALTVLKVEPKADSSYTITYKATIKNLGDVDLTGISLTDSLVQAFAPPVSYTVVGTKVGAGSKLVLDANYDGNTYPNVLAGTSKLAAGEQDTVLIVVNVKPNGNNGPFFSSATVTGQTTGTNQTVSDISNDGLDPVKPGAVSTPVRFDLPAGLLGVAKLAGEPIAVSEGVFDIPYTITLKNCGTVPLTKVQVVDNLSETFGNGALIVSNQISVSAGSGLTVNPQYTGQGLITQMLVDSLSSLGVGESRSLSFIVRVDARNADSLTFYNTAKATALTPDKKVVEDQSTTGTDYDPDKDLDPRNNSAPTPVILNSLSTRSFIGVAMSVRDTVRQADQSFNVVYQVVVKNFGRELLKKVSVSDTLSKVFNNITGASYKVVSPPVTISTGSALKLNPAFDGSANPLLVLGDSTSTLAAGKVDTILFVVNVVTFGSTTTFLNTAYAEAISGTEKVSDVSTNGLNPDINGNSNPTDLNEREATPLNLPATSTALFIPEGFSPNGDGINDLFVIRGTGAATINLEVYNRWGHLVYKKDDYRNDWDGKPNAGTVISDNAAGVPDGTYYYVINLSDGRKFVRYMTINR</sequence>
<keyword evidence="5" id="KW-1133">Transmembrane helix</keyword>
<evidence type="ECO:0000313" key="7">
    <source>
        <dbReference type="EMBL" id="RYC71680.1"/>
    </source>
</evidence>
<keyword evidence="3" id="KW-0732">Signal</keyword>
<dbReference type="Pfam" id="PF19081">
    <property type="entry name" value="Ig_7"/>
    <property type="match status" value="2"/>
</dbReference>
<proteinExistence type="predicted"/>
<dbReference type="InterPro" id="IPR026341">
    <property type="entry name" value="T9SS_type_B"/>
</dbReference>
<evidence type="ECO:0000256" key="4">
    <source>
        <dbReference type="SAM" id="MobiDB-lite"/>
    </source>
</evidence>
<name>A0A4Q2UV31_9BACT</name>
<protein>
    <submittedName>
        <fullName evidence="7">DUF11 domain-containing protein</fullName>
    </submittedName>
</protein>
<dbReference type="InterPro" id="IPR033764">
    <property type="entry name" value="Sdr_B"/>
</dbReference>
<keyword evidence="5" id="KW-0812">Transmembrane</keyword>
<dbReference type="PANTHER" id="PTHR23303:SF15">
    <property type="entry name" value="COLOSSIN-A"/>
    <property type="match status" value="1"/>
</dbReference>
<comment type="subcellular location">
    <subcellularLocation>
        <location evidence="1">Secreted</location>
    </subcellularLocation>
</comment>
<feature type="compositionally biased region" description="Low complexity" evidence="4">
    <location>
        <begin position="3638"/>
        <end position="3648"/>
    </location>
</feature>
<dbReference type="SUPFAM" id="SSF49313">
    <property type="entry name" value="Cadherin-like"/>
    <property type="match status" value="1"/>
</dbReference>
<dbReference type="NCBIfam" id="TIGR01451">
    <property type="entry name" value="B_ant_repeat"/>
    <property type="match status" value="6"/>
</dbReference>
<evidence type="ECO:0000256" key="2">
    <source>
        <dbReference type="ARBA" id="ARBA00022525"/>
    </source>
</evidence>
<feature type="region of interest" description="Disordered" evidence="4">
    <location>
        <begin position="3959"/>
        <end position="3986"/>
    </location>
</feature>
<dbReference type="InterPro" id="IPR047589">
    <property type="entry name" value="DUF11_rpt"/>
</dbReference>
<comment type="caution">
    <text evidence="7">The sequence shown here is derived from an EMBL/GenBank/DDBJ whole genome shotgun (WGS) entry which is preliminary data.</text>
</comment>
<dbReference type="InterPro" id="IPR013783">
    <property type="entry name" value="Ig-like_fold"/>
</dbReference>
<gene>
    <name evidence="7" type="ORF">EQG79_05990</name>
</gene>
<dbReference type="Pfam" id="PF01345">
    <property type="entry name" value="DUF11"/>
    <property type="match status" value="5"/>
</dbReference>
<dbReference type="Pfam" id="PF17210">
    <property type="entry name" value="SdrD_B"/>
    <property type="match status" value="6"/>
</dbReference>
<accession>A0A4Q2UV31</accession>
<dbReference type="NCBIfam" id="TIGR04131">
    <property type="entry name" value="Bac_Flav_CTERM"/>
    <property type="match status" value="1"/>
</dbReference>
<dbReference type="GO" id="GO:0005576">
    <property type="term" value="C:extracellular region"/>
    <property type="evidence" value="ECO:0007669"/>
    <property type="project" value="UniProtKB-SubCell"/>
</dbReference>
<feature type="region of interest" description="Disordered" evidence="4">
    <location>
        <begin position="134"/>
        <end position="153"/>
    </location>
</feature>
<dbReference type="EMBL" id="SBLB01000001">
    <property type="protein sequence ID" value="RYC71680.1"/>
    <property type="molecule type" value="Genomic_DNA"/>
</dbReference>
<dbReference type="InterPro" id="IPR001434">
    <property type="entry name" value="OmcB-like_DUF11"/>
</dbReference>
<dbReference type="Gene3D" id="2.60.40.10">
    <property type="entry name" value="Immunoglobulins"/>
    <property type="match status" value="10"/>
</dbReference>
<dbReference type="PROSITE" id="PS50835">
    <property type="entry name" value="IG_LIKE"/>
    <property type="match status" value="1"/>
</dbReference>
<dbReference type="InterPro" id="IPR007110">
    <property type="entry name" value="Ig-like_dom"/>
</dbReference>
<dbReference type="InterPro" id="IPR015919">
    <property type="entry name" value="Cadherin-like_sf"/>
</dbReference>
<dbReference type="GO" id="GO:0016020">
    <property type="term" value="C:membrane"/>
    <property type="evidence" value="ECO:0007669"/>
    <property type="project" value="InterPro"/>
</dbReference>
<dbReference type="Proteomes" id="UP000290407">
    <property type="component" value="Unassembled WGS sequence"/>
</dbReference>
<dbReference type="InterPro" id="IPR051417">
    <property type="entry name" value="SDr/BOS_complex"/>
</dbReference>
<keyword evidence="8" id="KW-1185">Reference proteome</keyword>
<evidence type="ECO:0000256" key="3">
    <source>
        <dbReference type="ARBA" id="ARBA00022729"/>
    </source>
</evidence>
<feature type="domain" description="Ig-like" evidence="6">
    <location>
        <begin position="1745"/>
        <end position="1847"/>
    </location>
</feature>
<dbReference type="Pfam" id="PF13585">
    <property type="entry name" value="CHU_C"/>
    <property type="match status" value="1"/>
</dbReference>
<evidence type="ECO:0000259" key="6">
    <source>
        <dbReference type="PROSITE" id="PS50835"/>
    </source>
</evidence>
<evidence type="ECO:0000313" key="8">
    <source>
        <dbReference type="Proteomes" id="UP000290407"/>
    </source>
</evidence>
<keyword evidence="2" id="KW-0964">Secreted</keyword>